<reference evidence="5 6" key="1">
    <citation type="submission" date="2013-12" db="EMBL/GenBank/DDBJ databases">
        <authorList>
            <consortium name="DOE Joint Genome Institute"/>
            <person name="Smidt H."/>
            <person name="Huntemann M."/>
            <person name="Han J."/>
            <person name="Chen A."/>
            <person name="Kyrpides N."/>
            <person name="Mavromatis K."/>
            <person name="Markowitz V."/>
            <person name="Palaniappan K."/>
            <person name="Ivanova N."/>
            <person name="Schaumberg A."/>
            <person name="Pati A."/>
            <person name="Liolios K."/>
            <person name="Nordberg H.P."/>
            <person name="Cantor M.N."/>
            <person name="Hua S.X."/>
            <person name="Woyke T."/>
        </authorList>
    </citation>
    <scope>NUCLEOTIDE SEQUENCE [LARGE SCALE GENOMIC DNA]</scope>
    <source>
        <strain evidence="6">DSM 15288</strain>
    </source>
</reference>
<dbReference type="Pfam" id="PF00293">
    <property type="entry name" value="NUDIX"/>
    <property type="match status" value="1"/>
</dbReference>
<dbReference type="PROSITE" id="PS00893">
    <property type="entry name" value="NUDIX_BOX"/>
    <property type="match status" value="1"/>
</dbReference>
<name>W0E8K6_9FIRM</name>
<dbReference type="SUPFAM" id="SSF55811">
    <property type="entry name" value="Nudix"/>
    <property type="match status" value="1"/>
</dbReference>
<dbReference type="PRINTS" id="PR00502">
    <property type="entry name" value="NUDIXFAMILY"/>
</dbReference>
<feature type="domain" description="Nudix hydrolase" evidence="4">
    <location>
        <begin position="41"/>
        <end position="165"/>
    </location>
</feature>
<dbReference type="KEGG" id="dmt:DESME_01220"/>
<comment type="cofactor">
    <cofactor evidence="1">
        <name>Mg(2+)</name>
        <dbReference type="ChEBI" id="CHEBI:18420"/>
    </cofactor>
</comment>
<dbReference type="Gene3D" id="3.90.79.10">
    <property type="entry name" value="Nucleoside Triphosphate Pyrophosphohydrolase"/>
    <property type="match status" value="1"/>
</dbReference>
<dbReference type="OrthoDB" id="9786141at2"/>
<dbReference type="HOGENOM" id="CLU_037162_16_2_9"/>
<sequence length="197" mass="22264">MSHPIITYNFCPQCGKPLIQGQFSKQNYPYCPDCSFVHWGEFSLGVGGIVWRENKVLLVQRAQNPGKGNWTIPGGFVDQRERISEAIVRELQEETGLETEPVSLIALRDRPGNKHDLYMVFILRYIAGELQPELEEVSQIGFFTIEECRKLPLAHLSLSVIEASQTQLSGFIPVHGIQLIGEKSVLYQVPTPIRQDI</sequence>
<dbReference type="EMBL" id="CP007032">
    <property type="protein sequence ID" value="AHF05853.1"/>
    <property type="molecule type" value="Genomic_DNA"/>
</dbReference>
<dbReference type="eggNOG" id="COG1051">
    <property type="taxonomic scope" value="Bacteria"/>
</dbReference>
<comment type="similarity">
    <text evidence="3">Belongs to the Nudix hydrolase family.</text>
</comment>
<dbReference type="PANTHER" id="PTHR43046:SF14">
    <property type="entry name" value="MUTT_NUDIX FAMILY PROTEIN"/>
    <property type="match status" value="1"/>
</dbReference>
<dbReference type="RefSeq" id="WP_006716292.1">
    <property type="nucleotide sequence ID" value="NZ_CP007032.1"/>
</dbReference>
<dbReference type="CDD" id="cd04691">
    <property type="entry name" value="NUDIX_ADPRase"/>
    <property type="match status" value="1"/>
</dbReference>
<evidence type="ECO:0000313" key="6">
    <source>
        <dbReference type="Proteomes" id="UP000010847"/>
    </source>
</evidence>
<dbReference type="STRING" id="871968.DESME_01220"/>
<evidence type="ECO:0000256" key="3">
    <source>
        <dbReference type="RuleBase" id="RU003476"/>
    </source>
</evidence>
<dbReference type="InterPro" id="IPR015797">
    <property type="entry name" value="NUDIX_hydrolase-like_dom_sf"/>
</dbReference>
<protein>
    <submittedName>
        <fullName evidence="5">NUDIX hydrolase</fullName>
    </submittedName>
</protein>
<keyword evidence="6" id="KW-1185">Reference proteome</keyword>
<organism evidence="5 6">
    <name type="scientific">Desulfitobacterium metallireducens DSM 15288</name>
    <dbReference type="NCBI Taxonomy" id="871968"/>
    <lineage>
        <taxon>Bacteria</taxon>
        <taxon>Bacillati</taxon>
        <taxon>Bacillota</taxon>
        <taxon>Clostridia</taxon>
        <taxon>Eubacteriales</taxon>
        <taxon>Desulfitobacteriaceae</taxon>
        <taxon>Desulfitobacterium</taxon>
    </lineage>
</organism>
<dbReference type="Proteomes" id="UP000010847">
    <property type="component" value="Chromosome"/>
</dbReference>
<evidence type="ECO:0000259" key="4">
    <source>
        <dbReference type="PROSITE" id="PS51462"/>
    </source>
</evidence>
<evidence type="ECO:0000313" key="5">
    <source>
        <dbReference type="EMBL" id="AHF05853.1"/>
    </source>
</evidence>
<gene>
    <name evidence="5" type="ORF">DESME_01220</name>
</gene>
<dbReference type="InterPro" id="IPR020084">
    <property type="entry name" value="NUDIX_hydrolase_CS"/>
</dbReference>
<dbReference type="AlphaFoldDB" id="W0E8K6"/>
<dbReference type="GO" id="GO:0016787">
    <property type="term" value="F:hydrolase activity"/>
    <property type="evidence" value="ECO:0007669"/>
    <property type="project" value="UniProtKB-KW"/>
</dbReference>
<evidence type="ECO:0000256" key="1">
    <source>
        <dbReference type="ARBA" id="ARBA00001946"/>
    </source>
</evidence>
<dbReference type="InterPro" id="IPR020476">
    <property type="entry name" value="Nudix_hydrolase"/>
</dbReference>
<dbReference type="PROSITE" id="PS51462">
    <property type="entry name" value="NUDIX"/>
    <property type="match status" value="1"/>
</dbReference>
<dbReference type="InterPro" id="IPR000086">
    <property type="entry name" value="NUDIX_hydrolase_dom"/>
</dbReference>
<dbReference type="PANTHER" id="PTHR43046">
    <property type="entry name" value="GDP-MANNOSE MANNOSYL HYDROLASE"/>
    <property type="match status" value="1"/>
</dbReference>
<evidence type="ECO:0000256" key="2">
    <source>
        <dbReference type="ARBA" id="ARBA00022801"/>
    </source>
</evidence>
<keyword evidence="2 3" id="KW-0378">Hydrolase</keyword>
<proteinExistence type="inferred from homology"/>
<accession>W0E8K6</accession>